<dbReference type="Gene3D" id="1.10.1200.10">
    <property type="entry name" value="ACP-like"/>
    <property type="match status" value="1"/>
</dbReference>
<reference evidence="1" key="1">
    <citation type="submission" date="2021-10" db="EMBL/GenBank/DDBJ databases">
        <authorList>
            <person name="Criscuolo A."/>
        </authorList>
    </citation>
    <scope>NUCLEOTIDE SEQUENCE</scope>
    <source>
        <strain evidence="1">CIP111885</strain>
    </source>
</reference>
<accession>A0A9C7L9G4</accession>
<dbReference type="InterPro" id="IPR036736">
    <property type="entry name" value="ACP-like_sf"/>
</dbReference>
<evidence type="ECO:0008006" key="3">
    <source>
        <dbReference type="Google" id="ProtNLM"/>
    </source>
</evidence>
<proteinExistence type="predicted"/>
<keyword evidence="2" id="KW-1185">Reference proteome</keyword>
<sequence>MMRNIEKYRNAFINALDLEEDEVCEDLALGVTREWDSIGHMTLISEVEDVFDVSIDSEWITEFNSYQSGMELLKRLGVDFINE</sequence>
<protein>
    <recommendedName>
        <fullName evidence="3">Acyl carrier protein</fullName>
    </recommendedName>
</protein>
<evidence type="ECO:0000313" key="1">
    <source>
        <dbReference type="EMBL" id="CAG9606957.1"/>
    </source>
</evidence>
<organism evidence="1 2">
    <name type="scientific">Pseudoneobacillus rhizosphaerae</name>
    <dbReference type="NCBI Taxonomy" id="2880968"/>
    <lineage>
        <taxon>Bacteria</taxon>
        <taxon>Bacillati</taxon>
        <taxon>Bacillota</taxon>
        <taxon>Bacilli</taxon>
        <taxon>Bacillales</taxon>
        <taxon>Bacillaceae</taxon>
        <taxon>Pseudoneobacillus</taxon>
    </lineage>
</organism>
<evidence type="ECO:0000313" key="2">
    <source>
        <dbReference type="Proteomes" id="UP000789845"/>
    </source>
</evidence>
<dbReference type="EMBL" id="CAKJTG010000003">
    <property type="protein sequence ID" value="CAG9606957.1"/>
    <property type="molecule type" value="Genomic_DNA"/>
</dbReference>
<gene>
    <name evidence="1" type="ORF">NEOCIP111885_00645</name>
</gene>
<name>A0A9C7L9G4_9BACI</name>
<comment type="caution">
    <text evidence="1">The sequence shown here is derived from an EMBL/GenBank/DDBJ whole genome shotgun (WGS) entry which is preliminary data.</text>
</comment>
<dbReference type="RefSeq" id="WP_230495231.1">
    <property type="nucleotide sequence ID" value="NZ_CAKJTG010000003.1"/>
</dbReference>
<dbReference type="SUPFAM" id="SSF47336">
    <property type="entry name" value="ACP-like"/>
    <property type="match status" value="1"/>
</dbReference>
<dbReference type="AlphaFoldDB" id="A0A9C7L9G4"/>
<dbReference type="Proteomes" id="UP000789845">
    <property type="component" value="Unassembled WGS sequence"/>
</dbReference>